<dbReference type="AlphaFoldDB" id="A0A563DC04"/>
<evidence type="ECO:0000313" key="7">
    <source>
        <dbReference type="Proteomes" id="UP000319499"/>
    </source>
</evidence>
<proteinExistence type="predicted"/>
<feature type="domain" description="Gliding motility-associated protein GldM first immunoglobulin-like" evidence="4">
    <location>
        <begin position="222"/>
        <end position="315"/>
    </location>
</feature>
<dbReference type="EMBL" id="SELH01000022">
    <property type="protein sequence ID" value="TWP27463.1"/>
    <property type="molecule type" value="Genomic_DNA"/>
</dbReference>
<evidence type="ECO:0000259" key="2">
    <source>
        <dbReference type="Pfam" id="PF12080"/>
    </source>
</evidence>
<keyword evidence="1" id="KW-1133">Transmembrane helix</keyword>
<dbReference type="Pfam" id="PF12081">
    <property type="entry name" value="GldM_1st"/>
    <property type="match status" value="1"/>
</dbReference>
<protein>
    <recommendedName>
        <fullName evidence="8">Gliding motility protein GldM</fullName>
    </recommendedName>
</protein>
<keyword evidence="1" id="KW-0812">Transmembrane</keyword>
<dbReference type="InterPro" id="IPR048406">
    <property type="entry name" value="GldM_Ig-like-2"/>
</dbReference>
<sequence>MAAGKQSARQKMINLMYLVFIAMLAMNVDREVLRSFEGVNESLQLSTTLTEKNNVTFYESIESKKNDGDQGYVVISQKATEIKNQAQQAFAAIEKVKSLLKEQADYTTPQPGEETNYNSLQNTDVVNKVFFLEDTKPTPEVQDMIAKVTNFTQYILKGANKSTQDRINQLFDFSDKNNKSWLTNQFYDQPMIAALTNLTKLESNIRTEEGNIVRDLLANKLEDEIEIKAFMPIVSSPKFVRAGEKFDVTIGFGAYDNTLKGSINLGGRSIPLSSGKAVVSMVGEGTGLKHVSGSITYETPQGPKTEKFDETYEVVADVVSKVDGNATLMADNMNVVYRGVVNPLSAAISGISGSVSLSASSGSVSSRGANKWNYSPGAGGQVVFTVSGKTSSGKQISQKFTYRIKNVPKAQGTIRGSNVVSMPSSSVSNQTISAAIPDFEFPVSFTVTGFKVKKPGTSARAFSGNSLRAAAGYLEGLKSGDQVLVFDISAQASGVSQQNISPVLINVQ</sequence>
<accession>A0A563DC04</accession>
<reference evidence="6 7" key="1">
    <citation type="submission" date="2019-02" db="EMBL/GenBank/DDBJ databases">
        <title>Apibacter muscae sp. nov.: a novel member of the house fly microbiota.</title>
        <authorList>
            <person name="Park R."/>
        </authorList>
    </citation>
    <scope>NUCLEOTIDE SEQUENCE [LARGE SCALE GENOMIC DNA]</scope>
    <source>
        <strain evidence="6 7">AL1</strain>
    </source>
</reference>
<feature type="transmembrane region" description="Helical" evidence="1">
    <location>
        <begin position="12"/>
        <end position="28"/>
    </location>
</feature>
<feature type="domain" description="Gliding motility-associated protein GldM C-terminal" evidence="2">
    <location>
        <begin position="408"/>
        <end position="507"/>
    </location>
</feature>
<gene>
    <name evidence="6" type="ORF">ETU09_07370</name>
</gene>
<evidence type="ECO:0000259" key="3">
    <source>
        <dbReference type="Pfam" id="PF12081"/>
    </source>
</evidence>
<organism evidence="6 7">
    <name type="scientific">Apibacter muscae</name>
    <dbReference type="NCBI Taxonomy" id="2509004"/>
    <lineage>
        <taxon>Bacteria</taxon>
        <taxon>Pseudomonadati</taxon>
        <taxon>Bacteroidota</taxon>
        <taxon>Flavobacteriia</taxon>
        <taxon>Flavobacteriales</taxon>
        <taxon>Weeksellaceae</taxon>
        <taxon>Apibacter</taxon>
    </lineage>
</organism>
<evidence type="ECO:0000313" key="6">
    <source>
        <dbReference type="EMBL" id="TWP27463.1"/>
    </source>
</evidence>
<dbReference type="Proteomes" id="UP000319499">
    <property type="component" value="Unassembled WGS sequence"/>
</dbReference>
<keyword evidence="7" id="KW-1185">Reference proteome</keyword>
<evidence type="ECO:0008006" key="8">
    <source>
        <dbReference type="Google" id="ProtNLM"/>
    </source>
</evidence>
<dbReference type="Pfam" id="PF12080">
    <property type="entry name" value="GldM_4th"/>
    <property type="match status" value="1"/>
</dbReference>
<name>A0A563DC04_9FLAO</name>
<dbReference type="Pfam" id="PF21601">
    <property type="entry name" value="GldM_2nd"/>
    <property type="match status" value="1"/>
</dbReference>
<dbReference type="OrthoDB" id="1490890at2"/>
<dbReference type="InterPro" id="IPR022719">
    <property type="entry name" value="Motility-assoc_prot_GldM_C"/>
</dbReference>
<feature type="domain" description="Gliding motility-associated protein GldM second immunoglobulin-like" evidence="5">
    <location>
        <begin position="326"/>
        <end position="405"/>
    </location>
</feature>
<dbReference type="Pfam" id="PF21602">
    <property type="entry name" value="GldM_3rd"/>
    <property type="match status" value="1"/>
</dbReference>
<dbReference type="RefSeq" id="WP_146292862.1">
    <property type="nucleotide sequence ID" value="NZ_SELH01000022.1"/>
</dbReference>
<dbReference type="InterPro" id="IPR022720">
    <property type="entry name" value="Motility-assoc_prot_GldM_N"/>
</dbReference>
<evidence type="ECO:0000259" key="4">
    <source>
        <dbReference type="Pfam" id="PF21601"/>
    </source>
</evidence>
<feature type="domain" description="Gliding motility-associated protein GldM N-terminal" evidence="3">
    <location>
        <begin position="31"/>
        <end position="218"/>
    </location>
</feature>
<keyword evidence="1" id="KW-0472">Membrane</keyword>
<dbReference type="InterPro" id="IPR048405">
    <property type="entry name" value="GldM_Ig-like-1"/>
</dbReference>
<comment type="caution">
    <text evidence="6">The sequence shown here is derived from an EMBL/GenBank/DDBJ whole genome shotgun (WGS) entry which is preliminary data.</text>
</comment>
<evidence type="ECO:0000256" key="1">
    <source>
        <dbReference type="SAM" id="Phobius"/>
    </source>
</evidence>
<evidence type="ECO:0000259" key="5">
    <source>
        <dbReference type="Pfam" id="PF21602"/>
    </source>
</evidence>